<keyword evidence="2" id="KW-1185">Reference proteome</keyword>
<gene>
    <name evidence="1" type="ORF">NCS57_01483300</name>
</gene>
<dbReference type="Proteomes" id="UP001065298">
    <property type="component" value="Chromosome 14"/>
</dbReference>
<reference evidence="1" key="1">
    <citation type="submission" date="2022-06" db="EMBL/GenBank/DDBJ databases">
        <title>Fusarium solani species complex genomes reveal bases of compartmentalisation and animal pathogenesis.</title>
        <authorList>
            <person name="Tsai I.J."/>
        </authorList>
    </citation>
    <scope>NUCLEOTIDE SEQUENCE</scope>
    <source>
        <strain evidence="1">Fu6.1</strain>
    </source>
</reference>
<comment type="caution">
    <text evidence="1">The sequence shown here is derived from an EMBL/GenBank/DDBJ whole genome shotgun (WGS) entry which is preliminary data.</text>
</comment>
<organism evidence="1 2">
    <name type="scientific">Fusarium keratoplasticum</name>
    <dbReference type="NCBI Taxonomy" id="1328300"/>
    <lineage>
        <taxon>Eukaryota</taxon>
        <taxon>Fungi</taxon>
        <taxon>Dikarya</taxon>
        <taxon>Ascomycota</taxon>
        <taxon>Pezizomycotina</taxon>
        <taxon>Sordariomycetes</taxon>
        <taxon>Hypocreomycetidae</taxon>
        <taxon>Hypocreales</taxon>
        <taxon>Nectriaceae</taxon>
        <taxon>Fusarium</taxon>
        <taxon>Fusarium solani species complex</taxon>
    </lineage>
</organism>
<evidence type="ECO:0000313" key="2">
    <source>
        <dbReference type="Proteomes" id="UP001065298"/>
    </source>
</evidence>
<accession>A0ACC0QEG6</accession>
<name>A0ACC0QEG6_9HYPO</name>
<dbReference type="EMBL" id="CM046516">
    <property type="protein sequence ID" value="KAI8648711.1"/>
    <property type="molecule type" value="Genomic_DNA"/>
</dbReference>
<proteinExistence type="predicted"/>
<protein>
    <submittedName>
        <fullName evidence="1">Cycloeucalenol cycloisomerase</fullName>
    </submittedName>
</protein>
<sequence length="303" mass="35063">MTQPLKRTIPPRQSLEDEKLWTERVILAQSPFWIIAVALVISTGVPRHWNDIEYLLFSTTVAAPSVVLPALLSSRRDLNHRPWSHRYWLKLNVWVAVVVCFGTYFGSHYFFDAVGLRYIFNVDWNFSWVIVGKSRQEVPVFMYPLTHAYFMTYFTSMMAVERKIVRRLQLGWIGRQALVPVLSYGLAFAEIFVMAKNHGLAEVQVFGNGSPGSADRDIYNARALINRDKLNGYTPTAALIKLFDEMDVPYVVKWADDEPSRLVGLVWTFSYCLQIWKRFPEIISFDNTYNTNRFKLPLFQATG</sequence>
<evidence type="ECO:0000313" key="1">
    <source>
        <dbReference type="EMBL" id="KAI8648711.1"/>
    </source>
</evidence>